<dbReference type="GO" id="GO:0008168">
    <property type="term" value="F:methyltransferase activity"/>
    <property type="evidence" value="ECO:0007669"/>
    <property type="project" value="UniProtKB-KW"/>
</dbReference>
<accession>A0ABU8C7N9</accession>
<reference evidence="2 3" key="1">
    <citation type="journal article" date="2023" name="Ecotoxicol. Environ. Saf.">
        <title>Mercury remediation potential of mercury-resistant strain Rheinheimera metallidurans sp. nov. isolated from a municipal waste dumping site.</title>
        <authorList>
            <person name="Yadav V."/>
            <person name="Manjhi A."/>
            <person name="Vadakedath N."/>
        </authorList>
    </citation>
    <scope>NUCLEOTIDE SEQUENCE [LARGE SCALE GENOMIC DNA]</scope>
    <source>
        <strain evidence="2 3">E-49</strain>
    </source>
</reference>
<evidence type="ECO:0000313" key="2">
    <source>
        <dbReference type="EMBL" id="MEH8017867.1"/>
    </source>
</evidence>
<comment type="caution">
    <text evidence="2">The sequence shown here is derived from an EMBL/GenBank/DDBJ whole genome shotgun (WGS) entry which is preliminary data.</text>
</comment>
<dbReference type="GO" id="GO:0032259">
    <property type="term" value="P:methylation"/>
    <property type="evidence" value="ECO:0007669"/>
    <property type="project" value="UniProtKB-KW"/>
</dbReference>
<dbReference type="Gene3D" id="3.40.50.150">
    <property type="entry name" value="Vaccinia Virus protein VP39"/>
    <property type="match status" value="1"/>
</dbReference>
<dbReference type="SUPFAM" id="SSF53335">
    <property type="entry name" value="S-adenosyl-L-methionine-dependent methyltransferases"/>
    <property type="match status" value="1"/>
</dbReference>
<dbReference type="InterPro" id="IPR029063">
    <property type="entry name" value="SAM-dependent_MTases_sf"/>
</dbReference>
<dbReference type="RefSeq" id="WP_335736276.1">
    <property type="nucleotide sequence ID" value="NZ_JALAAR010000009.1"/>
</dbReference>
<gene>
    <name evidence="2" type="ORF">MN202_11520</name>
</gene>
<name>A0ABU8C7N9_9GAMM</name>
<evidence type="ECO:0000259" key="1">
    <source>
        <dbReference type="Pfam" id="PF08241"/>
    </source>
</evidence>
<keyword evidence="3" id="KW-1185">Reference proteome</keyword>
<dbReference type="InterPro" id="IPR013216">
    <property type="entry name" value="Methyltransf_11"/>
</dbReference>
<organism evidence="2 3">
    <name type="scientific">Rheinheimera muenzenbergensis</name>
    <dbReference type="NCBI Taxonomy" id="1193628"/>
    <lineage>
        <taxon>Bacteria</taxon>
        <taxon>Pseudomonadati</taxon>
        <taxon>Pseudomonadota</taxon>
        <taxon>Gammaproteobacteria</taxon>
        <taxon>Chromatiales</taxon>
        <taxon>Chromatiaceae</taxon>
        <taxon>Rheinheimera</taxon>
    </lineage>
</organism>
<proteinExistence type="predicted"/>
<keyword evidence="2" id="KW-0808">Transferase</keyword>
<dbReference type="Pfam" id="PF08241">
    <property type="entry name" value="Methyltransf_11"/>
    <property type="match status" value="1"/>
</dbReference>
<protein>
    <submittedName>
        <fullName evidence="2">Class I SAM-dependent methyltransferase</fullName>
    </submittedName>
</protein>
<feature type="domain" description="Methyltransferase type 11" evidence="1">
    <location>
        <begin position="53"/>
        <end position="124"/>
    </location>
</feature>
<keyword evidence="2" id="KW-0489">Methyltransferase</keyword>
<dbReference type="EMBL" id="JALAAR010000009">
    <property type="protein sequence ID" value="MEH8017867.1"/>
    <property type="molecule type" value="Genomic_DNA"/>
</dbReference>
<evidence type="ECO:0000313" key="3">
    <source>
        <dbReference type="Proteomes" id="UP001375382"/>
    </source>
</evidence>
<sequence length="251" mass="28012">MKPALSEKDHIVPSGWRQFRQGDALSAAIVAQLAPWWQQIFGYYLLKVGDLSCEIDTSASKVQQHIAIGNQSPAAMLRAQPDALPVSGNSVDAVLLSHCLEFSADPHHVVREAHRVLLSDGYLLLTGVNPYSAVGLMKAWPPCRSRYPWQGRFFSASRVIDWLHLVGFEVLAEQRFFCSALLAEQHDNSRYQHWLERYLSFVGSSYLLVARKRELPLTPVRPKWQPEPAFAQSVKGVSARQGAVNTDSGSC</sequence>
<dbReference type="Proteomes" id="UP001375382">
    <property type="component" value="Unassembled WGS sequence"/>
</dbReference>